<evidence type="ECO:0000313" key="4">
    <source>
        <dbReference type="Proteomes" id="UP000290637"/>
    </source>
</evidence>
<dbReference type="RefSeq" id="WP_130186742.1">
    <property type="nucleotide sequence ID" value="NZ_CP035913.1"/>
</dbReference>
<dbReference type="OrthoDB" id="5379975at2"/>
<dbReference type="Proteomes" id="UP000290637">
    <property type="component" value="Chromosome"/>
</dbReference>
<dbReference type="NCBIfam" id="TIGR03100">
    <property type="entry name" value="hydr1_PEP"/>
    <property type="match status" value="1"/>
</dbReference>
<evidence type="ECO:0000259" key="2">
    <source>
        <dbReference type="Pfam" id="PF12697"/>
    </source>
</evidence>
<dbReference type="InterPro" id="IPR029058">
    <property type="entry name" value="AB_hydrolase_fold"/>
</dbReference>
<feature type="compositionally biased region" description="Low complexity" evidence="1">
    <location>
        <begin position="198"/>
        <end position="221"/>
    </location>
</feature>
<feature type="domain" description="AB hydrolase-1" evidence="2">
    <location>
        <begin position="49"/>
        <end position="297"/>
    </location>
</feature>
<feature type="region of interest" description="Disordered" evidence="1">
    <location>
        <begin position="194"/>
        <end position="221"/>
    </location>
</feature>
<sequence length="320" mass="34539">MPPDEQALTFPCAGEWLTAILSPAAQCASPLQRRGVLIVVGGPQYRAGSHRQFALLARALAAQGIPAMRFDYRGMGDSGGPARNFEDVDSDLRAAIDRFMAAVPGMEEVVIWGLCDAASAALFYAQHDRRVSGLVLLNPWARTPDGHARATLKHYYVERLLQPALWKKVASGQFEFGKALRSLTGLLRASRGGATEQPGAAVPAPSDAAAPAPRASASAMPASPNLHARMQAGWQGFPGPILLIISGADLTAQEFLDMVKASRQWRKLLAAPRVQRRTLPAADHTFSRREWRDQVAAWTAAWVHETGQTGNRAHEIGARA</sequence>
<reference evidence="3 4" key="1">
    <citation type="submission" date="2019-02" db="EMBL/GenBank/DDBJ databases">
        <title>Draft Genome Sequences of Six Type Strains of the Genus Massilia.</title>
        <authorList>
            <person name="Miess H."/>
            <person name="Frediansyhah A."/>
            <person name="Gross H."/>
        </authorList>
    </citation>
    <scope>NUCLEOTIDE SEQUENCE [LARGE SCALE GENOMIC DNA]</scope>
    <source>
        <strain evidence="3 4">DSM 17473</strain>
    </source>
</reference>
<organism evidence="3 4">
    <name type="scientific">Pseudoduganella lutea</name>
    <dbReference type="NCBI Taxonomy" id="321985"/>
    <lineage>
        <taxon>Bacteria</taxon>
        <taxon>Pseudomonadati</taxon>
        <taxon>Pseudomonadota</taxon>
        <taxon>Betaproteobacteria</taxon>
        <taxon>Burkholderiales</taxon>
        <taxon>Oxalobacteraceae</taxon>
        <taxon>Telluria group</taxon>
        <taxon>Pseudoduganella</taxon>
    </lineage>
</organism>
<protein>
    <submittedName>
        <fullName evidence="3">Hydrolase 1, exosortase A system-associated</fullName>
    </submittedName>
</protein>
<dbReference type="InterPro" id="IPR000073">
    <property type="entry name" value="AB_hydrolase_1"/>
</dbReference>
<dbReference type="KEGG" id="plue:EWM63_12080"/>
<gene>
    <name evidence="3" type="ORF">EWM63_12080</name>
</gene>
<keyword evidence="3" id="KW-0378">Hydrolase</keyword>
<evidence type="ECO:0000256" key="1">
    <source>
        <dbReference type="SAM" id="MobiDB-lite"/>
    </source>
</evidence>
<dbReference type="SUPFAM" id="SSF53474">
    <property type="entry name" value="alpha/beta-Hydrolases"/>
    <property type="match status" value="1"/>
</dbReference>
<name>A0A4P6KWU8_9BURK</name>
<dbReference type="Gene3D" id="3.40.50.1820">
    <property type="entry name" value="alpha/beta hydrolase"/>
    <property type="match status" value="1"/>
</dbReference>
<evidence type="ECO:0000313" key="3">
    <source>
        <dbReference type="EMBL" id="QBE63621.1"/>
    </source>
</evidence>
<dbReference type="PANTHER" id="PTHR43265">
    <property type="entry name" value="ESTERASE ESTD"/>
    <property type="match status" value="1"/>
</dbReference>
<dbReference type="GO" id="GO:0052689">
    <property type="term" value="F:carboxylic ester hydrolase activity"/>
    <property type="evidence" value="ECO:0007669"/>
    <property type="project" value="TreeGrafter"/>
</dbReference>
<keyword evidence="4" id="KW-1185">Reference proteome</keyword>
<dbReference type="Pfam" id="PF12697">
    <property type="entry name" value="Abhydrolase_6"/>
    <property type="match status" value="1"/>
</dbReference>
<dbReference type="InterPro" id="IPR053145">
    <property type="entry name" value="AB_hydrolase_Est10"/>
</dbReference>
<dbReference type="InterPro" id="IPR017531">
    <property type="entry name" value="Hydrolase-1_PEP"/>
</dbReference>
<dbReference type="PANTHER" id="PTHR43265:SF1">
    <property type="entry name" value="ESTERASE ESTD"/>
    <property type="match status" value="1"/>
</dbReference>
<proteinExistence type="predicted"/>
<accession>A0A4P6KWU8</accession>
<dbReference type="EMBL" id="CP035913">
    <property type="protein sequence ID" value="QBE63621.1"/>
    <property type="molecule type" value="Genomic_DNA"/>
</dbReference>
<dbReference type="AlphaFoldDB" id="A0A4P6KWU8"/>